<dbReference type="HOGENOM" id="CLU_034061_0_0_12"/>
<protein>
    <submittedName>
        <fullName evidence="2">Conserved domain protein</fullName>
    </submittedName>
</protein>
<dbReference type="InterPro" id="IPR041966">
    <property type="entry name" value="LOTUS-like"/>
</dbReference>
<reference evidence="2 3" key="2">
    <citation type="journal article" date="2011" name="ISME J.">
        <title>RNA-seq reveals cooperative metabolic interactions between two termite-gut spirochete species in co-culture.</title>
        <authorList>
            <person name="Rosenthal A.Z."/>
            <person name="Matson E.G."/>
            <person name="Eldar A."/>
            <person name="Leadbetter J.R."/>
        </authorList>
    </citation>
    <scope>NUCLEOTIDE SEQUENCE [LARGE SCALE GENOMIC DNA]</scope>
    <source>
        <strain evidence="3">ATCC BAA-887 / DSM 12427 / ZAS-2</strain>
    </source>
</reference>
<sequence length="259" mass="29567">MPLLPFSSNQAESQFKLAVLIDADNTQPAIIEGLLDEVAKYGVASVKRIYGDWTSTNLRSWKDRLLEHAIQPIQQFSYTTGKNATDSAMIIDAMDLLYSDKLDGFCIVSSDSDFTRLAARLRESGRTVYGFGEKKTPRAFVSVCDKFIYTEILRDNQEEADEDESRPAARPRKDFKVDRKLLKLLRDTVDDLADESGWAYLGGIGQKITLRSSEFDPRNYGFKKLGDLFRAVSQFETEERPQENGTGRQVYIRWKRRAH</sequence>
<dbReference type="STRING" id="545694.TREPR_2943"/>
<dbReference type="Proteomes" id="UP000009223">
    <property type="component" value="Chromosome"/>
</dbReference>
<dbReference type="RefSeq" id="WP_015707310.1">
    <property type="nucleotide sequence ID" value="NC_015578.1"/>
</dbReference>
<dbReference type="InterPro" id="IPR021139">
    <property type="entry name" value="NYN"/>
</dbReference>
<dbReference type="eggNOG" id="COG1432">
    <property type="taxonomic scope" value="Bacteria"/>
</dbReference>
<name>F5YP59_TREPZ</name>
<dbReference type="AlphaFoldDB" id="F5YP59"/>
<feature type="domain" description="HTH OST-type" evidence="1">
    <location>
        <begin position="177"/>
        <end position="256"/>
    </location>
</feature>
<dbReference type="CDD" id="cd10146">
    <property type="entry name" value="LabA_like_C"/>
    <property type="match status" value="1"/>
</dbReference>
<dbReference type="PANTHER" id="PTHR35811:SF1">
    <property type="entry name" value="HTH OST-TYPE DOMAIN-CONTAINING PROTEIN"/>
    <property type="match status" value="1"/>
</dbReference>
<dbReference type="InterPro" id="IPR025605">
    <property type="entry name" value="OST-HTH/LOTUS_dom"/>
</dbReference>
<dbReference type="Pfam" id="PF12872">
    <property type="entry name" value="OST-HTH"/>
    <property type="match status" value="1"/>
</dbReference>
<dbReference type="CDD" id="cd11297">
    <property type="entry name" value="PIN_LabA-like_N_1"/>
    <property type="match status" value="1"/>
</dbReference>
<dbReference type="EMBL" id="CP001843">
    <property type="protein sequence ID" value="AEF84658.1"/>
    <property type="molecule type" value="Genomic_DNA"/>
</dbReference>
<dbReference type="Gene3D" id="3.30.420.610">
    <property type="entry name" value="LOTUS domain-like"/>
    <property type="match status" value="1"/>
</dbReference>
<proteinExistence type="predicted"/>
<dbReference type="OrthoDB" id="9783963at2"/>
<keyword evidence="3" id="KW-1185">Reference proteome</keyword>
<dbReference type="GO" id="GO:0004540">
    <property type="term" value="F:RNA nuclease activity"/>
    <property type="evidence" value="ECO:0007669"/>
    <property type="project" value="InterPro"/>
</dbReference>
<evidence type="ECO:0000313" key="2">
    <source>
        <dbReference type="EMBL" id="AEF84658.1"/>
    </source>
</evidence>
<reference evidence="3" key="1">
    <citation type="submission" date="2009-12" db="EMBL/GenBank/DDBJ databases">
        <title>Complete sequence of Treponema primitia strain ZAS-2.</title>
        <authorList>
            <person name="Tetu S.G."/>
            <person name="Matson E."/>
            <person name="Ren Q."/>
            <person name="Seshadri R."/>
            <person name="Elbourne L."/>
            <person name="Hassan K.A."/>
            <person name="Durkin A."/>
            <person name="Radune D."/>
            <person name="Mohamoud Y."/>
            <person name="Shay R."/>
            <person name="Jin S."/>
            <person name="Zhang X."/>
            <person name="Lucey K."/>
            <person name="Ballor N.R."/>
            <person name="Ottesen E."/>
            <person name="Rosenthal R."/>
            <person name="Allen A."/>
            <person name="Leadbetter J.R."/>
            <person name="Paulsen I.T."/>
        </authorList>
    </citation>
    <scope>NUCLEOTIDE SEQUENCE [LARGE SCALE GENOMIC DNA]</scope>
    <source>
        <strain evidence="3">ATCC BAA-887 / DSM 12427 / ZAS-2</strain>
    </source>
</reference>
<dbReference type="Gene3D" id="3.40.50.1010">
    <property type="entry name" value="5'-nuclease"/>
    <property type="match status" value="1"/>
</dbReference>
<dbReference type="KEGG" id="tpi:TREPR_2943"/>
<evidence type="ECO:0000313" key="3">
    <source>
        <dbReference type="Proteomes" id="UP000009223"/>
    </source>
</evidence>
<dbReference type="PANTHER" id="PTHR35811">
    <property type="entry name" value="SLR1870 PROTEIN"/>
    <property type="match status" value="1"/>
</dbReference>
<gene>
    <name evidence="2" type="ordered locus">TREPR_2943</name>
</gene>
<dbReference type="PROSITE" id="PS51644">
    <property type="entry name" value="HTH_OST"/>
    <property type="match status" value="1"/>
</dbReference>
<accession>F5YP59</accession>
<evidence type="ECO:0000259" key="1">
    <source>
        <dbReference type="PROSITE" id="PS51644"/>
    </source>
</evidence>
<organism evidence="2 3">
    <name type="scientific">Treponema primitia (strain ATCC BAA-887 / DSM 12427 / ZAS-2)</name>
    <dbReference type="NCBI Taxonomy" id="545694"/>
    <lineage>
        <taxon>Bacteria</taxon>
        <taxon>Pseudomonadati</taxon>
        <taxon>Spirochaetota</taxon>
        <taxon>Spirochaetia</taxon>
        <taxon>Spirochaetales</taxon>
        <taxon>Treponemataceae</taxon>
        <taxon>Treponema</taxon>
    </lineage>
</organism>
<dbReference type="Pfam" id="PF01936">
    <property type="entry name" value="NYN"/>
    <property type="match status" value="1"/>
</dbReference>